<comment type="similarity">
    <text evidence="1 8">Belongs to the glycosyl hydrolase 1 family.</text>
</comment>
<reference evidence="10 11" key="1">
    <citation type="submission" date="2024-05" db="EMBL/GenBank/DDBJ databases">
        <authorList>
            <person name="Wallberg A."/>
        </authorList>
    </citation>
    <scope>NUCLEOTIDE SEQUENCE [LARGE SCALE GENOMIC DNA]</scope>
</reference>
<dbReference type="SUPFAM" id="SSF51445">
    <property type="entry name" value="(Trans)glycosidases"/>
    <property type="match status" value="1"/>
</dbReference>
<keyword evidence="5" id="KW-0325">Glycoprotein</keyword>
<dbReference type="PRINTS" id="PR00131">
    <property type="entry name" value="GLHYDRLASE1"/>
</dbReference>
<evidence type="ECO:0000256" key="2">
    <source>
        <dbReference type="ARBA" id="ARBA00011738"/>
    </source>
</evidence>
<dbReference type="GO" id="GO:0008422">
    <property type="term" value="F:beta-glucosidase activity"/>
    <property type="evidence" value="ECO:0007669"/>
    <property type="project" value="TreeGrafter"/>
</dbReference>
<accession>A0AAV2S6A6</accession>
<dbReference type="InterPro" id="IPR017853">
    <property type="entry name" value="GH"/>
</dbReference>
<dbReference type="InterPro" id="IPR001360">
    <property type="entry name" value="Glyco_hydro_1"/>
</dbReference>
<comment type="caution">
    <text evidence="10">The sequence shown here is derived from an EMBL/GenBank/DDBJ whole genome shotgun (WGS) entry which is preliminary data.</text>
</comment>
<evidence type="ECO:0000256" key="8">
    <source>
        <dbReference type="RuleBase" id="RU003690"/>
    </source>
</evidence>
<evidence type="ECO:0000256" key="6">
    <source>
        <dbReference type="ARBA" id="ARBA00023295"/>
    </source>
</evidence>
<comment type="subunit">
    <text evidence="2">Homodimer.</text>
</comment>
<evidence type="ECO:0000256" key="1">
    <source>
        <dbReference type="ARBA" id="ARBA00010838"/>
    </source>
</evidence>
<evidence type="ECO:0000256" key="9">
    <source>
        <dbReference type="RuleBase" id="RU004468"/>
    </source>
</evidence>
<keyword evidence="6 9" id="KW-0326">Glycosidase</keyword>
<dbReference type="InterPro" id="IPR018120">
    <property type="entry name" value="Glyco_hydro_1_AS"/>
</dbReference>
<proteinExistence type="inferred from homology"/>
<dbReference type="EMBL" id="CAXKWB010043913">
    <property type="protein sequence ID" value="CAL4160095.1"/>
    <property type="molecule type" value="Genomic_DNA"/>
</dbReference>
<evidence type="ECO:0000313" key="11">
    <source>
        <dbReference type="Proteomes" id="UP001497623"/>
    </source>
</evidence>
<name>A0AAV2S6A6_MEGNR</name>
<evidence type="ECO:0000313" key="10">
    <source>
        <dbReference type="EMBL" id="CAL4160095.1"/>
    </source>
</evidence>
<keyword evidence="11" id="KW-1185">Reference proteome</keyword>
<organism evidence="10 11">
    <name type="scientific">Meganyctiphanes norvegica</name>
    <name type="common">Northern krill</name>
    <name type="synonym">Thysanopoda norvegica</name>
    <dbReference type="NCBI Taxonomy" id="48144"/>
    <lineage>
        <taxon>Eukaryota</taxon>
        <taxon>Metazoa</taxon>
        <taxon>Ecdysozoa</taxon>
        <taxon>Arthropoda</taxon>
        <taxon>Crustacea</taxon>
        <taxon>Multicrustacea</taxon>
        <taxon>Malacostraca</taxon>
        <taxon>Eumalacostraca</taxon>
        <taxon>Eucarida</taxon>
        <taxon>Euphausiacea</taxon>
        <taxon>Euphausiidae</taxon>
        <taxon>Meganyctiphanes</taxon>
    </lineage>
</organism>
<dbReference type="Gene3D" id="3.20.20.80">
    <property type="entry name" value="Glycosidases"/>
    <property type="match status" value="1"/>
</dbReference>
<dbReference type="PANTHER" id="PTHR10353:SF36">
    <property type="entry name" value="LP05116P"/>
    <property type="match status" value="1"/>
</dbReference>
<evidence type="ECO:0000256" key="3">
    <source>
        <dbReference type="ARBA" id="ARBA00012744"/>
    </source>
</evidence>
<dbReference type="Proteomes" id="UP001497623">
    <property type="component" value="Unassembled WGS sequence"/>
</dbReference>
<keyword evidence="4 9" id="KW-0378">Hydrolase</keyword>
<evidence type="ECO:0000256" key="4">
    <source>
        <dbReference type="ARBA" id="ARBA00022801"/>
    </source>
</evidence>
<feature type="non-terminal residue" evidence="10">
    <location>
        <position position="515"/>
    </location>
</feature>
<dbReference type="AlphaFoldDB" id="A0AAV2S6A6"/>
<dbReference type="Pfam" id="PF00232">
    <property type="entry name" value="Glyco_hydro_1"/>
    <property type="match status" value="1"/>
</dbReference>
<evidence type="ECO:0000256" key="5">
    <source>
        <dbReference type="ARBA" id="ARBA00023180"/>
    </source>
</evidence>
<protein>
    <recommendedName>
        <fullName evidence="3">beta-glucosidase</fullName>
        <ecNumber evidence="3">3.2.1.21</ecNumber>
    </recommendedName>
</protein>
<dbReference type="FunFam" id="3.20.20.80:FF:000013">
    <property type="entry name" value="lactase-phlorizin hydrolase"/>
    <property type="match status" value="1"/>
</dbReference>
<dbReference type="InterPro" id="IPR033132">
    <property type="entry name" value="GH_1_N_CS"/>
</dbReference>
<dbReference type="PROSITE" id="PS00572">
    <property type="entry name" value="GLYCOSYL_HYDROL_F1_1"/>
    <property type="match status" value="1"/>
</dbReference>
<dbReference type="EC" id="3.2.1.21" evidence="3"/>
<feature type="active site" description="Nucleophile" evidence="7">
    <location>
        <position position="416"/>
    </location>
</feature>
<sequence>MGRTRRILRFDQFIKMFKCAPLLLLPLVLGYDWGGYVYEEDLLYDHFPGDFKWGCATAAYQIEGAWDEDGKGVSIWDNFVRIPGHIIDGTTGDVACDSYHKYKEDVQLMANMGLKSYRFSIAWTRILPNGIGERNQAGIDYYKNLIAELKANNIEPAVTLYHWDLPQALEDMGGWLNDSVADWFEEYARVCFEEFGDEVKLWITLNEPKETTLQGYGSGTMAPGKHGMGTLVYIVSTNLIRAHAYAYRAYHADFSNQNGQVGITLNVNWAEPMDPTNETHIEASETNLQFNLGWFAHAIYKNGKYPDVMRQKIDEKSYLQGLSESRLPHFTEEDSLIIEGAHDFLGINFYTSNLVYPEISDIEDINYYADQDVASPQSEDWYGSGSSWLKVTPFGIRRVLNWAVKEFGDNDIYITENGFSDRQGNIDDIQRIYYYKHYLNQVMKAILLDGVPVKGYYAWSLMDNMEWAMGYTERFGMHAVNMSSPDRERTPKESSRWYARLIAENGYMESETPCF</sequence>
<gene>
    <name evidence="10" type="ORF">MNOR_LOCUS32383</name>
</gene>
<dbReference type="GO" id="GO:0005975">
    <property type="term" value="P:carbohydrate metabolic process"/>
    <property type="evidence" value="ECO:0007669"/>
    <property type="project" value="InterPro"/>
</dbReference>
<dbReference type="PANTHER" id="PTHR10353">
    <property type="entry name" value="GLYCOSYL HYDROLASE"/>
    <property type="match status" value="1"/>
</dbReference>
<evidence type="ECO:0000256" key="7">
    <source>
        <dbReference type="PROSITE-ProRule" id="PRU10055"/>
    </source>
</evidence>
<dbReference type="PROSITE" id="PS00653">
    <property type="entry name" value="GLYCOSYL_HYDROL_F1_2"/>
    <property type="match status" value="1"/>
</dbReference>